<keyword evidence="3" id="KW-1185">Reference proteome</keyword>
<dbReference type="PANTHER" id="PTHR31672:SF13">
    <property type="entry name" value="F-BOX PROTEIN CPR30-LIKE"/>
    <property type="match status" value="1"/>
</dbReference>
<name>A0A2G2UY04_CAPBA</name>
<dbReference type="AlphaFoldDB" id="A0A2G2UY04"/>
<dbReference type="OrthoDB" id="1275210at2759"/>
<dbReference type="InterPro" id="IPR001810">
    <property type="entry name" value="F-box_dom"/>
</dbReference>
<dbReference type="EMBL" id="MLFT02001486">
    <property type="protein sequence ID" value="PHT25635.1"/>
    <property type="molecule type" value="Genomic_DNA"/>
</dbReference>
<dbReference type="CDD" id="cd22157">
    <property type="entry name" value="F-box_AtFBW1-like"/>
    <property type="match status" value="1"/>
</dbReference>
<evidence type="ECO:0000313" key="2">
    <source>
        <dbReference type="EMBL" id="PHT25635.1"/>
    </source>
</evidence>
<evidence type="ECO:0000313" key="3">
    <source>
        <dbReference type="Proteomes" id="UP000224567"/>
    </source>
</evidence>
<organism evidence="2 3">
    <name type="scientific">Capsicum baccatum</name>
    <name type="common">Peruvian pepper</name>
    <dbReference type="NCBI Taxonomy" id="33114"/>
    <lineage>
        <taxon>Eukaryota</taxon>
        <taxon>Viridiplantae</taxon>
        <taxon>Streptophyta</taxon>
        <taxon>Embryophyta</taxon>
        <taxon>Tracheophyta</taxon>
        <taxon>Spermatophyta</taxon>
        <taxon>Magnoliopsida</taxon>
        <taxon>eudicotyledons</taxon>
        <taxon>Gunneridae</taxon>
        <taxon>Pentapetalae</taxon>
        <taxon>asterids</taxon>
        <taxon>lamiids</taxon>
        <taxon>Solanales</taxon>
        <taxon>Solanaceae</taxon>
        <taxon>Solanoideae</taxon>
        <taxon>Capsiceae</taxon>
        <taxon>Capsicum</taxon>
    </lineage>
</organism>
<dbReference type="Proteomes" id="UP000224567">
    <property type="component" value="Unassembled WGS sequence"/>
</dbReference>
<dbReference type="Gene3D" id="1.20.1280.50">
    <property type="match status" value="1"/>
</dbReference>
<dbReference type="PANTHER" id="PTHR31672">
    <property type="entry name" value="BNACNNG10540D PROTEIN"/>
    <property type="match status" value="1"/>
</dbReference>
<dbReference type="PROSITE" id="PS50181">
    <property type="entry name" value="FBOX"/>
    <property type="match status" value="1"/>
</dbReference>
<dbReference type="Pfam" id="PF00646">
    <property type="entry name" value="F-box"/>
    <property type="match status" value="1"/>
</dbReference>
<proteinExistence type="predicted"/>
<dbReference type="InterPro" id="IPR050796">
    <property type="entry name" value="SCF_F-box_component"/>
</dbReference>
<dbReference type="SMART" id="SM00256">
    <property type="entry name" value="FBOX"/>
    <property type="match status" value="1"/>
</dbReference>
<reference evidence="3" key="2">
    <citation type="journal article" date="2017" name="J. Anim. Genet.">
        <title>Multiple reference genome sequences of hot pepper reveal the massive evolution of plant disease resistance genes by retroduplication.</title>
        <authorList>
            <person name="Kim S."/>
            <person name="Park J."/>
            <person name="Yeom S.-I."/>
            <person name="Kim Y.-M."/>
            <person name="Seo E."/>
            <person name="Kim K.-T."/>
            <person name="Kim M.-S."/>
            <person name="Lee J.M."/>
            <person name="Cheong K."/>
            <person name="Shin H.-S."/>
            <person name="Kim S.-B."/>
            <person name="Han K."/>
            <person name="Lee J."/>
            <person name="Park M."/>
            <person name="Lee H.-A."/>
            <person name="Lee H.-Y."/>
            <person name="Lee Y."/>
            <person name="Oh S."/>
            <person name="Lee J.H."/>
            <person name="Choi E."/>
            <person name="Choi E."/>
            <person name="Lee S.E."/>
            <person name="Jeon J."/>
            <person name="Kim H."/>
            <person name="Choi G."/>
            <person name="Song H."/>
            <person name="Lee J."/>
            <person name="Lee S.-C."/>
            <person name="Kwon J.-K."/>
            <person name="Lee H.-Y."/>
            <person name="Koo N."/>
            <person name="Hong Y."/>
            <person name="Kim R.W."/>
            <person name="Kang W.-H."/>
            <person name="Huh J.H."/>
            <person name="Kang B.-C."/>
            <person name="Yang T.-J."/>
            <person name="Lee Y.-H."/>
            <person name="Bennetzen J.L."/>
            <person name="Choi D."/>
        </authorList>
    </citation>
    <scope>NUCLEOTIDE SEQUENCE [LARGE SCALE GENOMIC DNA]</scope>
    <source>
        <strain evidence="3">cv. PBC81</strain>
    </source>
</reference>
<protein>
    <recommendedName>
        <fullName evidence="1">F-box domain-containing protein</fullName>
    </recommendedName>
</protein>
<accession>A0A2G2UY04</accession>
<gene>
    <name evidence="2" type="ORF">CQW23_34741</name>
</gene>
<feature type="domain" description="F-box" evidence="1">
    <location>
        <begin position="13"/>
        <end position="63"/>
    </location>
</feature>
<sequence length="406" mass="45623">MKSQKTIEESCSQEDTPVLPFDIIFSILIKVNTTSLIRFKSVSKSWNSMISDITFTKTHYDRSKEIGCEKLVLQKSTGEFEFLYLNNVNDVVIDKREFPLKEFIGAQILCSYDGLVLLKKPKAYKKFVLWNPPSGHHHILECPYTKPQQYTFSCAYGMCSDSITGDYKIILIYNLFYFVYSTSKSIWTKKTTLPTLQQCLPEFELSTSYTYMCSQGTGTDNRVYWALNEKRGQNVRGSPFSADVASELAHKQYFAPERELSFGGAPGGTSAFWAENCLEYAKKAEDQGSMGRQGHLSGQTGTFSVESEGTTFQPLENDAIGALMARIDALGRDFAQKMEESNDTLREKMKDSHDALKGSIDSMKSEMTSLKGSVTRMKAGVDRLCDRLCPPNPPQLNQVQQKGLGT</sequence>
<reference evidence="2 3" key="1">
    <citation type="journal article" date="2017" name="Genome Biol.">
        <title>New reference genome sequences of hot pepper reveal the massive evolution of plant disease-resistance genes by retroduplication.</title>
        <authorList>
            <person name="Kim S."/>
            <person name="Park J."/>
            <person name="Yeom S.I."/>
            <person name="Kim Y.M."/>
            <person name="Seo E."/>
            <person name="Kim K.T."/>
            <person name="Kim M.S."/>
            <person name="Lee J.M."/>
            <person name="Cheong K."/>
            <person name="Shin H.S."/>
            <person name="Kim S.B."/>
            <person name="Han K."/>
            <person name="Lee J."/>
            <person name="Park M."/>
            <person name="Lee H.A."/>
            <person name="Lee H.Y."/>
            <person name="Lee Y."/>
            <person name="Oh S."/>
            <person name="Lee J.H."/>
            <person name="Choi E."/>
            <person name="Choi E."/>
            <person name="Lee S.E."/>
            <person name="Jeon J."/>
            <person name="Kim H."/>
            <person name="Choi G."/>
            <person name="Song H."/>
            <person name="Lee J."/>
            <person name="Lee S.C."/>
            <person name="Kwon J.K."/>
            <person name="Lee H.Y."/>
            <person name="Koo N."/>
            <person name="Hong Y."/>
            <person name="Kim R.W."/>
            <person name="Kang W.H."/>
            <person name="Huh J.H."/>
            <person name="Kang B.C."/>
            <person name="Yang T.J."/>
            <person name="Lee Y.H."/>
            <person name="Bennetzen J.L."/>
            <person name="Choi D."/>
        </authorList>
    </citation>
    <scope>NUCLEOTIDE SEQUENCE [LARGE SCALE GENOMIC DNA]</scope>
    <source>
        <strain evidence="3">cv. PBC81</strain>
    </source>
</reference>
<comment type="caution">
    <text evidence="2">The sequence shown here is derived from an EMBL/GenBank/DDBJ whole genome shotgun (WGS) entry which is preliminary data.</text>
</comment>
<evidence type="ECO:0000259" key="1">
    <source>
        <dbReference type="PROSITE" id="PS50181"/>
    </source>
</evidence>
<dbReference type="InterPro" id="IPR036047">
    <property type="entry name" value="F-box-like_dom_sf"/>
</dbReference>
<dbReference type="SUPFAM" id="SSF81383">
    <property type="entry name" value="F-box domain"/>
    <property type="match status" value="1"/>
</dbReference>